<organism evidence="1 2">
    <name type="scientific">Dendrobium thyrsiflorum</name>
    <name type="common">Pinecone-like raceme dendrobium</name>
    <name type="synonym">Orchid</name>
    <dbReference type="NCBI Taxonomy" id="117978"/>
    <lineage>
        <taxon>Eukaryota</taxon>
        <taxon>Viridiplantae</taxon>
        <taxon>Streptophyta</taxon>
        <taxon>Embryophyta</taxon>
        <taxon>Tracheophyta</taxon>
        <taxon>Spermatophyta</taxon>
        <taxon>Magnoliopsida</taxon>
        <taxon>Liliopsida</taxon>
        <taxon>Asparagales</taxon>
        <taxon>Orchidaceae</taxon>
        <taxon>Epidendroideae</taxon>
        <taxon>Malaxideae</taxon>
        <taxon>Dendrobiinae</taxon>
        <taxon>Dendrobium</taxon>
    </lineage>
</organism>
<name>A0ABD0VAC8_DENTH</name>
<dbReference type="EMBL" id="JANQDX010000006">
    <property type="protein sequence ID" value="KAL0922034.1"/>
    <property type="molecule type" value="Genomic_DNA"/>
</dbReference>
<proteinExistence type="predicted"/>
<sequence>MHDLHLKQMMGGSDEGLDQDHMVPSSQLYKKFDIDALSMHVILPNDLHWPSAIRKATASAATVSAFGEDDEDGTSTFGAFSTLSSAFPVDFLFLMKRPEAAVSKLLSLSTLSCLTVKLSCLAVKHGGRESAAKPAARPGQAYRNTSQYGPFDRLTFALTIDSDKQLISSFNHPGQGMNDYERFSCTCVLMSSWRELETPLLLAETSYNPKTVNVHSNDDCQGSKARKFDSTRKFEADVAPRNEDMKGLKWEFTPEWYWLGKQRTRTRKMETKMEMDM</sequence>
<dbReference type="Proteomes" id="UP001552299">
    <property type="component" value="Unassembled WGS sequence"/>
</dbReference>
<accession>A0ABD0VAC8</accession>
<gene>
    <name evidence="1" type="ORF">M5K25_005993</name>
</gene>
<keyword evidence="2" id="KW-1185">Reference proteome</keyword>
<reference evidence="1 2" key="1">
    <citation type="journal article" date="2024" name="Plant Biotechnol. J.">
        <title>Dendrobium thyrsiflorum genome and its molecular insights into genes involved in important horticultural traits.</title>
        <authorList>
            <person name="Chen B."/>
            <person name="Wang J.Y."/>
            <person name="Zheng P.J."/>
            <person name="Li K.L."/>
            <person name="Liang Y.M."/>
            <person name="Chen X.F."/>
            <person name="Zhang C."/>
            <person name="Zhao X."/>
            <person name="He X."/>
            <person name="Zhang G.Q."/>
            <person name="Liu Z.J."/>
            <person name="Xu Q."/>
        </authorList>
    </citation>
    <scope>NUCLEOTIDE SEQUENCE [LARGE SCALE GENOMIC DNA]</scope>
    <source>
        <strain evidence="1">GZMU011</strain>
    </source>
</reference>
<protein>
    <submittedName>
        <fullName evidence="1">Uncharacterized protein</fullName>
    </submittedName>
</protein>
<evidence type="ECO:0000313" key="1">
    <source>
        <dbReference type="EMBL" id="KAL0922034.1"/>
    </source>
</evidence>
<evidence type="ECO:0000313" key="2">
    <source>
        <dbReference type="Proteomes" id="UP001552299"/>
    </source>
</evidence>
<dbReference type="AlphaFoldDB" id="A0ABD0VAC8"/>
<comment type="caution">
    <text evidence="1">The sequence shown here is derived from an EMBL/GenBank/DDBJ whole genome shotgun (WGS) entry which is preliminary data.</text>
</comment>